<dbReference type="InterPro" id="IPR050600">
    <property type="entry name" value="SETD3_SETD6_MTase"/>
</dbReference>
<evidence type="ECO:0000313" key="3">
    <source>
        <dbReference type="Proteomes" id="UP001190700"/>
    </source>
</evidence>
<feature type="domain" description="SET" evidence="1">
    <location>
        <begin position="58"/>
        <end position="290"/>
    </location>
</feature>
<dbReference type="GO" id="GO:0016279">
    <property type="term" value="F:protein-lysine N-methyltransferase activity"/>
    <property type="evidence" value="ECO:0007669"/>
    <property type="project" value="TreeGrafter"/>
</dbReference>
<name>A0AAE0LB16_9CHLO</name>
<keyword evidence="3" id="KW-1185">Reference proteome</keyword>
<comment type="caution">
    <text evidence="2">The sequence shown here is derived from an EMBL/GenBank/DDBJ whole genome shotgun (WGS) entry which is preliminary data.</text>
</comment>
<dbReference type="PANTHER" id="PTHR13271">
    <property type="entry name" value="UNCHARACTERIZED PUTATIVE METHYLTRANSFERASE"/>
    <property type="match status" value="1"/>
</dbReference>
<organism evidence="2 3">
    <name type="scientific">Cymbomonas tetramitiformis</name>
    <dbReference type="NCBI Taxonomy" id="36881"/>
    <lineage>
        <taxon>Eukaryota</taxon>
        <taxon>Viridiplantae</taxon>
        <taxon>Chlorophyta</taxon>
        <taxon>Pyramimonadophyceae</taxon>
        <taxon>Pyramimonadales</taxon>
        <taxon>Pyramimonadaceae</taxon>
        <taxon>Cymbomonas</taxon>
    </lineage>
</organism>
<evidence type="ECO:0000259" key="1">
    <source>
        <dbReference type="PROSITE" id="PS50280"/>
    </source>
</evidence>
<dbReference type="Gene3D" id="3.90.1410.10">
    <property type="entry name" value="set domain protein methyltransferase, domain 1"/>
    <property type="match status" value="1"/>
</dbReference>
<sequence length="523" mass="58352">MLLTCGHTLPRFSYGTRRPERRRVKAPLLPRFRVQVEASTTSLQSIWEIVGARPGCPASLELQQTPLGRGVVTSRTIRQGELLASIPWSALVFVPEDCEEENDATDDTRLALALLRALREEDTSHRGVVWKFYRQLLPDATGAAALWDPEFIEELQWPPAVDETTNLYWHFQDQIVTHSSCDITPEDLLWALSIVHSRSFSVPTPQGRVRALVPLADLFNHRPESLREVAEQTALLSSDKCEGEQVTRDWETDGWDTDTYLKTSGVNLAWFHLRAFWSFKLGEQVLIPYGHESNAEHLASYGFLPLDNPADFLELYSDADAMLGDTRWLSTANDAALTARKTTFLKQARKSTWPLAVRPTGAEASTHLLGCLRVMHSSAAELTTLERAYDAAAGHYTFQWAGESARSLWSCQSKQLSSPCMEQSGLGQRQAAVDRMALGHAAGRSLELLQEFPTTVTEDLDILADIDAANDANEASLGNECEEDGEYALEYVAAVKYRITVKRLLLELIKSAGLLNVRPMKPL</sequence>
<dbReference type="InterPro" id="IPR001214">
    <property type="entry name" value="SET_dom"/>
</dbReference>
<dbReference type="Proteomes" id="UP001190700">
    <property type="component" value="Unassembled WGS sequence"/>
</dbReference>
<proteinExistence type="predicted"/>
<gene>
    <name evidence="2" type="ORF">CYMTET_13281</name>
</gene>
<evidence type="ECO:0000313" key="2">
    <source>
        <dbReference type="EMBL" id="KAK3278806.1"/>
    </source>
</evidence>
<dbReference type="CDD" id="cd10527">
    <property type="entry name" value="SET_LSMT"/>
    <property type="match status" value="1"/>
</dbReference>
<reference evidence="2 3" key="1">
    <citation type="journal article" date="2015" name="Genome Biol. Evol.">
        <title>Comparative Genomics of a Bacterivorous Green Alga Reveals Evolutionary Causalities and Consequences of Phago-Mixotrophic Mode of Nutrition.</title>
        <authorList>
            <person name="Burns J.A."/>
            <person name="Paasch A."/>
            <person name="Narechania A."/>
            <person name="Kim E."/>
        </authorList>
    </citation>
    <scope>NUCLEOTIDE SEQUENCE [LARGE SCALE GENOMIC DNA]</scope>
    <source>
        <strain evidence="2 3">PLY_AMNH</strain>
    </source>
</reference>
<dbReference type="EMBL" id="LGRX02005274">
    <property type="protein sequence ID" value="KAK3278806.1"/>
    <property type="molecule type" value="Genomic_DNA"/>
</dbReference>
<dbReference type="PROSITE" id="PS50280">
    <property type="entry name" value="SET"/>
    <property type="match status" value="1"/>
</dbReference>
<dbReference type="AlphaFoldDB" id="A0AAE0LB16"/>
<protein>
    <recommendedName>
        <fullName evidence="1">SET domain-containing protein</fullName>
    </recommendedName>
</protein>
<accession>A0AAE0LB16</accession>
<dbReference type="PANTHER" id="PTHR13271:SF140">
    <property type="entry name" value="SET DOMAIN-CONTAINING PROTEIN"/>
    <property type="match status" value="1"/>
</dbReference>
<dbReference type="SUPFAM" id="SSF82199">
    <property type="entry name" value="SET domain"/>
    <property type="match status" value="1"/>
</dbReference>
<dbReference type="InterPro" id="IPR046341">
    <property type="entry name" value="SET_dom_sf"/>
</dbReference>